<accession>A0A4R2KTF7</accession>
<evidence type="ECO:0000256" key="3">
    <source>
        <dbReference type="ARBA" id="ARBA00022692"/>
    </source>
</evidence>
<dbReference type="PANTHER" id="PTHR36115">
    <property type="entry name" value="PROLINE-RICH ANTIGEN HOMOLOG-RELATED"/>
    <property type="match status" value="1"/>
</dbReference>
<organism evidence="8 9">
    <name type="scientific">Chromatocurvus halotolerans</name>
    <dbReference type="NCBI Taxonomy" id="1132028"/>
    <lineage>
        <taxon>Bacteria</taxon>
        <taxon>Pseudomonadati</taxon>
        <taxon>Pseudomonadota</taxon>
        <taxon>Gammaproteobacteria</taxon>
        <taxon>Cellvibrionales</taxon>
        <taxon>Halieaceae</taxon>
        <taxon>Chromatocurvus</taxon>
    </lineage>
</organism>
<proteinExistence type="predicted"/>
<gene>
    <name evidence="8" type="ORF">EV688_102128</name>
</gene>
<reference evidence="8 9" key="1">
    <citation type="submission" date="2019-03" db="EMBL/GenBank/DDBJ databases">
        <title>Genomic Encyclopedia of Type Strains, Phase IV (KMG-IV): sequencing the most valuable type-strain genomes for metagenomic binning, comparative biology and taxonomic classification.</title>
        <authorList>
            <person name="Goeker M."/>
        </authorList>
    </citation>
    <scope>NUCLEOTIDE SEQUENCE [LARGE SCALE GENOMIC DNA]</scope>
    <source>
        <strain evidence="8 9">DSM 23344</strain>
    </source>
</reference>
<dbReference type="GO" id="GO:0005886">
    <property type="term" value="C:plasma membrane"/>
    <property type="evidence" value="ECO:0007669"/>
    <property type="project" value="UniProtKB-SubCell"/>
</dbReference>
<keyword evidence="2" id="KW-1003">Cell membrane</keyword>
<sequence>MTDTDTQQETGADAVMAPGLPRRLMAALYDTFLVLPIIMLGVAIGMGLYSALTRLLGGAVGDEPLQAWAVRGIAVLVIAGFFTAFWRKSGQTLGMQAWRIKLVALPGKRLTAARCLLRCAAALLSLACLGIGYLWCLVDRRGRYWHDYLSGTALVLMPKKPKADSTA</sequence>
<evidence type="ECO:0000313" key="9">
    <source>
        <dbReference type="Proteomes" id="UP000294980"/>
    </source>
</evidence>
<feature type="transmembrane region" description="Helical" evidence="6">
    <location>
        <begin position="115"/>
        <end position="135"/>
    </location>
</feature>
<keyword evidence="5 6" id="KW-0472">Membrane</keyword>
<evidence type="ECO:0000256" key="2">
    <source>
        <dbReference type="ARBA" id="ARBA00022475"/>
    </source>
</evidence>
<evidence type="ECO:0000256" key="4">
    <source>
        <dbReference type="ARBA" id="ARBA00022989"/>
    </source>
</evidence>
<dbReference type="Proteomes" id="UP000294980">
    <property type="component" value="Unassembled WGS sequence"/>
</dbReference>
<dbReference type="EMBL" id="SLWX01000002">
    <property type="protein sequence ID" value="TCO77671.1"/>
    <property type="molecule type" value="Genomic_DNA"/>
</dbReference>
<feature type="transmembrane region" description="Helical" evidence="6">
    <location>
        <begin position="68"/>
        <end position="86"/>
    </location>
</feature>
<comment type="subcellular location">
    <subcellularLocation>
        <location evidence="1">Cell membrane</location>
        <topology evidence="1">Multi-pass membrane protein</topology>
    </subcellularLocation>
</comment>
<evidence type="ECO:0000313" key="8">
    <source>
        <dbReference type="EMBL" id="TCO77671.1"/>
    </source>
</evidence>
<dbReference type="PANTHER" id="PTHR36115:SF10">
    <property type="entry name" value="RDD DOMAIN-CONTAINING PROTEIN"/>
    <property type="match status" value="1"/>
</dbReference>
<dbReference type="AlphaFoldDB" id="A0A4R2KTF7"/>
<keyword evidence="3 6" id="KW-0812">Transmembrane</keyword>
<evidence type="ECO:0000256" key="5">
    <source>
        <dbReference type="ARBA" id="ARBA00023136"/>
    </source>
</evidence>
<dbReference type="Pfam" id="PF06271">
    <property type="entry name" value="RDD"/>
    <property type="match status" value="1"/>
</dbReference>
<keyword evidence="9" id="KW-1185">Reference proteome</keyword>
<evidence type="ECO:0000256" key="6">
    <source>
        <dbReference type="SAM" id="Phobius"/>
    </source>
</evidence>
<dbReference type="InterPro" id="IPR010432">
    <property type="entry name" value="RDD"/>
</dbReference>
<feature type="domain" description="RDD" evidence="7">
    <location>
        <begin position="18"/>
        <end position="151"/>
    </location>
</feature>
<evidence type="ECO:0000259" key="7">
    <source>
        <dbReference type="Pfam" id="PF06271"/>
    </source>
</evidence>
<dbReference type="InterPro" id="IPR051791">
    <property type="entry name" value="Pra-immunoreactive"/>
</dbReference>
<dbReference type="RefSeq" id="WP_117314557.1">
    <property type="nucleotide sequence ID" value="NZ_QQSW01000001.1"/>
</dbReference>
<evidence type="ECO:0000256" key="1">
    <source>
        <dbReference type="ARBA" id="ARBA00004651"/>
    </source>
</evidence>
<dbReference type="OrthoDB" id="9793824at2"/>
<feature type="transmembrane region" description="Helical" evidence="6">
    <location>
        <begin position="26"/>
        <end position="48"/>
    </location>
</feature>
<name>A0A4R2KTF7_9GAMM</name>
<comment type="caution">
    <text evidence="8">The sequence shown here is derived from an EMBL/GenBank/DDBJ whole genome shotgun (WGS) entry which is preliminary data.</text>
</comment>
<protein>
    <submittedName>
        <fullName evidence="8">Putative RDD family membrane protein YckC</fullName>
    </submittedName>
</protein>
<keyword evidence="4 6" id="KW-1133">Transmembrane helix</keyword>